<keyword evidence="3" id="KW-0862">Zinc</keyword>
<feature type="binding site" evidence="3">
    <location>
        <position position="269"/>
    </location>
    <ligand>
        <name>Zn(2+)</name>
        <dbReference type="ChEBI" id="CHEBI:29105"/>
    </ligand>
</feature>
<dbReference type="InterPro" id="IPR003726">
    <property type="entry name" value="HCY_dom"/>
</dbReference>
<dbReference type="Pfam" id="PF02574">
    <property type="entry name" value="S-methyl_trans"/>
    <property type="match status" value="1"/>
</dbReference>
<organism evidence="5 6">
    <name type="scientific">Ruminiclostridium hungatei</name>
    <name type="common">Clostridium hungatei</name>
    <dbReference type="NCBI Taxonomy" id="48256"/>
    <lineage>
        <taxon>Bacteria</taxon>
        <taxon>Bacillati</taxon>
        <taxon>Bacillota</taxon>
        <taxon>Clostridia</taxon>
        <taxon>Eubacteriales</taxon>
        <taxon>Oscillospiraceae</taxon>
        <taxon>Ruminiclostridium</taxon>
    </lineage>
</organism>
<evidence type="ECO:0000256" key="2">
    <source>
        <dbReference type="ARBA" id="ARBA00022679"/>
    </source>
</evidence>
<dbReference type="PANTHER" id="PTHR45833">
    <property type="entry name" value="METHIONINE SYNTHASE"/>
    <property type="match status" value="1"/>
</dbReference>
<dbReference type="AlphaFoldDB" id="A0A1V4SEW9"/>
<dbReference type="GO" id="GO:0008705">
    <property type="term" value="F:methionine synthase activity"/>
    <property type="evidence" value="ECO:0007669"/>
    <property type="project" value="TreeGrafter"/>
</dbReference>
<proteinExistence type="predicted"/>
<dbReference type="InterPro" id="IPR011005">
    <property type="entry name" value="Dihydropteroate_synth-like_sf"/>
</dbReference>
<feature type="binding site" evidence="3">
    <location>
        <position position="270"/>
    </location>
    <ligand>
        <name>Zn(2+)</name>
        <dbReference type="ChEBI" id="CHEBI:29105"/>
    </ligand>
</feature>
<accession>A0A1V4SEW9</accession>
<dbReference type="SUPFAM" id="SSF51717">
    <property type="entry name" value="Dihydropteroate synthetase-like"/>
    <property type="match status" value="1"/>
</dbReference>
<protein>
    <submittedName>
        <fullName evidence="5">Bifunctional homocysteine S-methyltransferase/5,10-methylenetetrahydrofolate reductase</fullName>
    </submittedName>
</protein>
<keyword evidence="3" id="KW-0479">Metal-binding</keyword>
<dbReference type="GO" id="GO:0032259">
    <property type="term" value="P:methylation"/>
    <property type="evidence" value="ECO:0007669"/>
    <property type="project" value="UniProtKB-KW"/>
</dbReference>
<dbReference type="PANTHER" id="PTHR45833:SF2">
    <property type="entry name" value="BIFUNCTIONAL HOMOCYSTEINE S-METHYLTRANSFERASE_5,10-METHYLENETETRAHYDROFOLATE REDUCTASE"/>
    <property type="match status" value="1"/>
</dbReference>
<evidence type="ECO:0000256" key="1">
    <source>
        <dbReference type="ARBA" id="ARBA00022603"/>
    </source>
</evidence>
<sequence length="442" mass="48010">MSFLDDIKQKVLIFDGSMGRMLHENGLGAGICPEEWNLSQAEIVKQIYKGYRDAGSDVIQTNTFQANGLKLAEYGLKDRLYDINFQSARLAREAAGNQCYVAASIGPLGKLLEPFGQLTFESAYQTFKEQIVAVADGGAHIISFETFTDVSELRIALLAAKENCNLPVICSVSYEQNGRTLMGTEPDICAIILYSMGADLIGTNCSFGPDYMLKIAREYGKTGLPFSIKPNAGLPEIIDGKQVFKETPEGFVKLLPEFLKHGARLLGGCCGTTPEYIVEVVRVVGDTPAQDIKAIHMNPDVDYITSASYKTAFEEISTARLGRIDINADSALRAALLSGDLGAVTDAAMELLDEDCRIVLINADMGAGAENDDTMLLAKVVKEAQTYLKQPFILKSDNLDVLDAALRVYKGRGGYITVSEDAEKLLKKYGAVDCGGMLPDEK</sequence>
<dbReference type="Proteomes" id="UP000191554">
    <property type="component" value="Unassembled WGS sequence"/>
</dbReference>
<evidence type="ECO:0000313" key="5">
    <source>
        <dbReference type="EMBL" id="OPX42015.1"/>
    </source>
</evidence>
<dbReference type="EMBL" id="MZGX01000037">
    <property type="protein sequence ID" value="OPX42015.1"/>
    <property type="molecule type" value="Genomic_DNA"/>
</dbReference>
<feature type="binding site" evidence="3">
    <location>
        <position position="205"/>
    </location>
    <ligand>
        <name>Zn(2+)</name>
        <dbReference type="ChEBI" id="CHEBI:29105"/>
    </ligand>
</feature>
<keyword evidence="6" id="KW-1185">Reference proteome</keyword>
<dbReference type="SUPFAM" id="SSF82282">
    <property type="entry name" value="Homocysteine S-methyltransferase"/>
    <property type="match status" value="1"/>
</dbReference>
<name>A0A1V4SEW9_RUMHU</name>
<evidence type="ECO:0000259" key="4">
    <source>
        <dbReference type="PROSITE" id="PS50970"/>
    </source>
</evidence>
<dbReference type="PROSITE" id="PS50970">
    <property type="entry name" value="HCY"/>
    <property type="match status" value="1"/>
</dbReference>
<comment type="cofactor">
    <cofactor evidence="3">
        <name>Zn(2+)</name>
        <dbReference type="ChEBI" id="CHEBI:29105"/>
    </cofactor>
</comment>
<dbReference type="GO" id="GO:0046872">
    <property type="term" value="F:metal ion binding"/>
    <property type="evidence" value="ECO:0007669"/>
    <property type="project" value="UniProtKB-KW"/>
</dbReference>
<dbReference type="STRING" id="48256.CLHUN_41300"/>
<gene>
    <name evidence="5" type="primary">yitJ_2</name>
    <name evidence="5" type="ORF">CLHUN_41300</name>
</gene>
<dbReference type="GO" id="GO:0005829">
    <property type="term" value="C:cytosol"/>
    <property type="evidence" value="ECO:0007669"/>
    <property type="project" value="TreeGrafter"/>
</dbReference>
<feature type="domain" description="Hcy-binding" evidence="4">
    <location>
        <begin position="1"/>
        <end position="284"/>
    </location>
</feature>
<reference evidence="5 6" key="1">
    <citation type="submission" date="2017-03" db="EMBL/GenBank/DDBJ databases">
        <title>Genome sequence of Clostridium hungatei DSM 14427.</title>
        <authorList>
            <person name="Poehlein A."/>
            <person name="Daniel R."/>
        </authorList>
    </citation>
    <scope>NUCLEOTIDE SEQUENCE [LARGE SCALE GENOMIC DNA]</scope>
    <source>
        <strain evidence="5 6">DSM 14427</strain>
    </source>
</reference>
<dbReference type="InterPro" id="IPR050554">
    <property type="entry name" value="Met_Synthase/Corrinoid"/>
</dbReference>
<comment type="caution">
    <text evidence="5">The sequence shown here is derived from an EMBL/GenBank/DDBJ whole genome shotgun (WGS) entry which is preliminary data.</text>
</comment>
<dbReference type="InterPro" id="IPR036589">
    <property type="entry name" value="HCY_dom_sf"/>
</dbReference>
<keyword evidence="1 3" id="KW-0489">Methyltransferase</keyword>
<dbReference type="Gene3D" id="3.20.20.330">
    <property type="entry name" value="Homocysteine-binding-like domain"/>
    <property type="match status" value="1"/>
</dbReference>
<evidence type="ECO:0000256" key="3">
    <source>
        <dbReference type="PROSITE-ProRule" id="PRU00333"/>
    </source>
</evidence>
<keyword evidence="2 3" id="KW-0808">Transferase</keyword>
<evidence type="ECO:0000313" key="6">
    <source>
        <dbReference type="Proteomes" id="UP000191554"/>
    </source>
</evidence>
<dbReference type="Gene3D" id="3.20.20.20">
    <property type="entry name" value="Dihydropteroate synthase-like"/>
    <property type="match status" value="1"/>
</dbReference>
<dbReference type="OrthoDB" id="9803687at2"/>
<dbReference type="RefSeq" id="WP_080066578.1">
    <property type="nucleotide sequence ID" value="NZ_MZGX01000037.1"/>
</dbReference>